<dbReference type="SFLD" id="SFLDS00029">
    <property type="entry name" value="Radical_SAM"/>
    <property type="match status" value="1"/>
</dbReference>
<keyword evidence="3 12" id="KW-0949">S-adenosyl-L-methionine</keyword>
<dbReference type="InterPro" id="IPR013483">
    <property type="entry name" value="MoaA"/>
</dbReference>
<feature type="binding site" evidence="12">
    <location>
        <position position="44"/>
    </location>
    <ligand>
        <name>S-adenosyl-L-methionine</name>
        <dbReference type="ChEBI" id="CHEBI:59789"/>
    </ligand>
</feature>
<dbReference type="SMART" id="SM00729">
    <property type="entry name" value="Elp3"/>
    <property type="match status" value="1"/>
</dbReference>
<feature type="binding site" evidence="12">
    <location>
        <position position="81"/>
    </location>
    <ligand>
        <name>GTP</name>
        <dbReference type="ChEBI" id="CHEBI:37565"/>
    </ligand>
</feature>
<dbReference type="InterPro" id="IPR006638">
    <property type="entry name" value="Elp3/MiaA/NifB-like_rSAM"/>
</dbReference>
<keyword evidence="9 12" id="KW-0501">Molybdenum cofactor biosynthesis</keyword>
<dbReference type="GO" id="GO:0051539">
    <property type="term" value="F:4 iron, 4 sulfur cluster binding"/>
    <property type="evidence" value="ECO:0007669"/>
    <property type="project" value="UniProtKB-UniRule"/>
</dbReference>
<feature type="binding site" evidence="12">
    <location>
        <position position="112"/>
    </location>
    <ligand>
        <name>GTP</name>
        <dbReference type="ChEBI" id="CHEBI:37565"/>
    </ligand>
</feature>
<evidence type="ECO:0000256" key="11">
    <source>
        <dbReference type="ARBA" id="ARBA00048697"/>
    </source>
</evidence>
<dbReference type="InterPro" id="IPR007197">
    <property type="entry name" value="rSAM"/>
</dbReference>
<dbReference type="GO" id="GO:0061799">
    <property type="term" value="F:cyclic pyranopterin monophosphate synthase activity"/>
    <property type="evidence" value="ECO:0007669"/>
    <property type="project" value="TreeGrafter"/>
</dbReference>
<evidence type="ECO:0000256" key="3">
    <source>
        <dbReference type="ARBA" id="ARBA00022691"/>
    </source>
</evidence>
<dbReference type="GO" id="GO:0005525">
    <property type="term" value="F:GTP binding"/>
    <property type="evidence" value="ECO:0007669"/>
    <property type="project" value="UniProtKB-UniRule"/>
</dbReference>
<dbReference type="InterPro" id="IPR058240">
    <property type="entry name" value="rSAM_sf"/>
</dbReference>
<feature type="binding site" evidence="12">
    <location>
        <position position="31"/>
    </location>
    <ligand>
        <name>GTP</name>
        <dbReference type="ChEBI" id="CHEBI:37565"/>
    </ligand>
</feature>
<comment type="caution">
    <text evidence="12">Lacks conserved residue(s) required for the propagation of feature annotation.</text>
</comment>
<dbReference type="GO" id="GO:0006777">
    <property type="term" value="P:Mo-molybdopterin cofactor biosynthetic process"/>
    <property type="evidence" value="ECO:0007669"/>
    <property type="project" value="UniProtKB-UniRule"/>
</dbReference>
<keyword evidence="15" id="KW-1185">Reference proteome</keyword>
<keyword evidence="8 12" id="KW-0342">GTP-binding</keyword>
<dbReference type="UniPathway" id="UPA00344"/>
<comment type="pathway">
    <text evidence="12">Cofactor biosynthesis; molybdopterin biosynthesis.</text>
</comment>
<dbReference type="Pfam" id="PF06463">
    <property type="entry name" value="Mob_synth_C"/>
    <property type="match status" value="1"/>
</dbReference>
<evidence type="ECO:0000256" key="4">
    <source>
        <dbReference type="ARBA" id="ARBA00022723"/>
    </source>
</evidence>
<dbReference type="GO" id="GO:0061798">
    <property type="term" value="F:GTP 3',8'-cyclase activity"/>
    <property type="evidence" value="ECO:0007669"/>
    <property type="project" value="UniProtKB-UniRule"/>
</dbReference>
<comment type="function">
    <text evidence="12">Catalyzes the cyclization of GTP to (8S)-3',8-cyclo-7,8-dihydroguanosine 5'-triphosphate.</text>
</comment>
<feature type="domain" description="Radical SAM core" evidence="13">
    <location>
        <begin position="22"/>
        <end position="242"/>
    </location>
</feature>
<evidence type="ECO:0000256" key="6">
    <source>
        <dbReference type="ARBA" id="ARBA00023004"/>
    </source>
</evidence>
<sequence length="349" mass="39239">MSRISPTVTSKLSILGEQLTDRLGRVHTSLRVSVTDRCNIRCFYCMPIENVNFRPREELLTFEEIERFVRIGVTVGIRKLRLTGGEPLVRSKLPRLVERLAAIEGVDDLALTTNGILLAEQAAALQAAGLHRLNVSLDTLNEETFQKISRRTGLQRVLDGIFAARQAGFEDIRLNAIAIRGLTEAEIIPLAEFARSNDFELRFIEFMPLDAENQWEREQVLTTQEIRQILEAAFCSLEPSPRIDPSQPALDYHFADGRGRIGFINPVSQPFCSSCNRLRITAEGQVRNCLFSTTEWDARSLLRGGGTDEQIRELVRELVRDCVSHKHPAHGVGEVDFVKPARAMYQIGG</sequence>
<comment type="subunit">
    <text evidence="12">Monomer and homodimer.</text>
</comment>
<feature type="binding site" evidence="12">
    <location>
        <begin position="277"/>
        <end position="279"/>
    </location>
    <ligand>
        <name>GTP</name>
        <dbReference type="ChEBI" id="CHEBI:37565"/>
    </ligand>
</feature>
<evidence type="ECO:0000256" key="8">
    <source>
        <dbReference type="ARBA" id="ARBA00023134"/>
    </source>
</evidence>
<keyword evidence="7 12" id="KW-0411">Iron-sulfur</keyword>
<dbReference type="Gene3D" id="3.20.20.70">
    <property type="entry name" value="Aldolase class I"/>
    <property type="match status" value="1"/>
</dbReference>
<evidence type="ECO:0000313" key="15">
    <source>
        <dbReference type="Proteomes" id="UP000318437"/>
    </source>
</evidence>
<keyword evidence="2 12" id="KW-0004">4Fe-4S</keyword>
<dbReference type="PANTHER" id="PTHR22960:SF0">
    <property type="entry name" value="MOLYBDENUM COFACTOR BIOSYNTHESIS PROTEIN 1"/>
    <property type="match status" value="1"/>
</dbReference>
<dbReference type="AlphaFoldDB" id="A0A5C6CNJ1"/>
<dbReference type="InterPro" id="IPR013785">
    <property type="entry name" value="Aldolase_TIM"/>
</dbReference>
<protein>
    <recommendedName>
        <fullName evidence="1 12">GTP 3',8-cyclase</fullName>
        <ecNumber evidence="1 12">4.1.99.22</ecNumber>
    </recommendedName>
    <alternativeName>
        <fullName evidence="12">Molybdenum cofactor biosynthesis protein A</fullName>
    </alternativeName>
</protein>
<dbReference type="InterPro" id="IPR000385">
    <property type="entry name" value="MoaA_NifB_PqqE_Fe-S-bd_CS"/>
</dbReference>
<evidence type="ECO:0000256" key="5">
    <source>
        <dbReference type="ARBA" id="ARBA00022741"/>
    </source>
</evidence>
<feature type="binding site" evidence="12">
    <location>
        <position position="45"/>
    </location>
    <ligand>
        <name>[4Fe-4S] cluster</name>
        <dbReference type="ChEBI" id="CHEBI:49883"/>
        <label>1</label>
        <note>4Fe-4S-S-AdoMet</note>
    </ligand>
</feature>
<dbReference type="HAMAP" id="MF_01225_B">
    <property type="entry name" value="MoaA_B"/>
    <property type="match status" value="1"/>
</dbReference>
<evidence type="ECO:0000313" key="14">
    <source>
        <dbReference type="EMBL" id="TWU25665.1"/>
    </source>
</evidence>
<accession>A0A5C6CNJ1</accession>
<feature type="binding site" evidence="12">
    <location>
        <position position="42"/>
    </location>
    <ligand>
        <name>[4Fe-4S] cluster</name>
        <dbReference type="ChEBI" id="CHEBI:49883"/>
        <label>1</label>
        <note>4Fe-4S-S-AdoMet</note>
    </ligand>
</feature>
<dbReference type="SUPFAM" id="SSF102114">
    <property type="entry name" value="Radical SAM enzymes"/>
    <property type="match status" value="1"/>
</dbReference>
<comment type="catalytic activity">
    <reaction evidence="11 12">
        <text>GTP + AH2 + S-adenosyl-L-methionine = (8S)-3',8-cyclo-7,8-dihydroguanosine 5'-triphosphate + 5'-deoxyadenosine + L-methionine + A + H(+)</text>
        <dbReference type="Rhea" id="RHEA:49576"/>
        <dbReference type="ChEBI" id="CHEBI:13193"/>
        <dbReference type="ChEBI" id="CHEBI:15378"/>
        <dbReference type="ChEBI" id="CHEBI:17319"/>
        <dbReference type="ChEBI" id="CHEBI:17499"/>
        <dbReference type="ChEBI" id="CHEBI:37565"/>
        <dbReference type="ChEBI" id="CHEBI:57844"/>
        <dbReference type="ChEBI" id="CHEBI:59789"/>
        <dbReference type="ChEBI" id="CHEBI:131766"/>
        <dbReference type="EC" id="4.1.99.22"/>
    </reaction>
</comment>
<dbReference type="InterPro" id="IPR010505">
    <property type="entry name" value="MoaA_twitch"/>
</dbReference>
<feature type="binding site" evidence="12">
    <location>
        <position position="272"/>
    </location>
    <ligand>
        <name>[4Fe-4S] cluster</name>
        <dbReference type="ChEBI" id="CHEBI:49883"/>
        <label>2</label>
        <note>4Fe-4S-substrate</note>
    </ligand>
</feature>
<reference evidence="14 15" key="1">
    <citation type="submission" date="2019-02" db="EMBL/GenBank/DDBJ databases">
        <title>Deep-cultivation of Planctomycetes and their phenomic and genomic characterization uncovers novel biology.</title>
        <authorList>
            <person name="Wiegand S."/>
            <person name="Jogler M."/>
            <person name="Boedeker C."/>
            <person name="Pinto D."/>
            <person name="Vollmers J."/>
            <person name="Rivas-Marin E."/>
            <person name="Kohn T."/>
            <person name="Peeters S.H."/>
            <person name="Heuer A."/>
            <person name="Rast P."/>
            <person name="Oberbeckmann S."/>
            <person name="Bunk B."/>
            <person name="Jeske O."/>
            <person name="Meyerdierks A."/>
            <person name="Storesund J.E."/>
            <person name="Kallscheuer N."/>
            <person name="Luecker S."/>
            <person name="Lage O.M."/>
            <person name="Pohl T."/>
            <person name="Merkel B.J."/>
            <person name="Hornburger P."/>
            <person name="Mueller R.-W."/>
            <person name="Bruemmer F."/>
            <person name="Labrenz M."/>
            <person name="Spormann A.M."/>
            <person name="Op Den Camp H."/>
            <person name="Overmann J."/>
            <person name="Amann R."/>
            <person name="Jetten M.S.M."/>
            <person name="Mascher T."/>
            <person name="Medema M.H."/>
            <person name="Devos D.P."/>
            <person name="Kaster A.-K."/>
            <person name="Ovreas L."/>
            <person name="Rohde M."/>
            <person name="Galperin M.Y."/>
            <person name="Jogler C."/>
        </authorList>
    </citation>
    <scope>NUCLEOTIDE SEQUENCE [LARGE SCALE GENOMIC DNA]</scope>
    <source>
        <strain evidence="14 15">Pla144</strain>
    </source>
</reference>
<dbReference type="InterPro" id="IPR040064">
    <property type="entry name" value="MoaA-like"/>
</dbReference>
<feature type="binding site" evidence="12">
    <location>
        <position position="289"/>
    </location>
    <ligand>
        <name>[4Fe-4S] cluster</name>
        <dbReference type="ChEBI" id="CHEBI:49883"/>
        <label>2</label>
        <note>4Fe-4S-substrate</note>
    </ligand>
</feature>
<dbReference type="CDD" id="cd01335">
    <property type="entry name" value="Radical_SAM"/>
    <property type="match status" value="1"/>
</dbReference>
<organism evidence="14 15">
    <name type="scientific">Bythopirellula polymerisocia</name>
    <dbReference type="NCBI Taxonomy" id="2528003"/>
    <lineage>
        <taxon>Bacteria</taxon>
        <taxon>Pseudomonadati</taxon>
        <taxon>Planctomycetota</taxon>
        <taxon>Planctomycetia</taxon>
        <taxon>Pirellulales</taxon>
        <taxon>Lacipirellulaceae</taxon>
        <taxon>Bythopirellula</taxon>
    </lineage>
</organism>
<dbReference type="PANTHER" id="PTHR22960">
    <property type="entry name" value="MOLYBDOPTERIN COFACTOR SYNTHESIS PROTEIN A"/>
    <property type="match status" value="1"/>
</dbReference>
<keyword evidence="10 12" id="KW-0456">Lyase</keyword>
<dbReference type="EC" id="4.1.99.22" evidence="1 12"/>
<dbReference type="NCBIfam" id="TIGR02666">
    <property type="entry name" value="moaA"/>
    <property type="match status" value="1"/>
</dbReference>
<dbReference type="InterPro" id="IPR050105">
    <property type="entry name" value="MoCo_biosynth_MoaA/MoaC"/>
</dbReference>
<evidence type="ECO:0000256" key="10">
    <source>
        <dbReference type="ARBA" id="ARBA00023239"/>
    </source>
</evidence>
<keyword evidence="6 12" id="KW-0408">Iron</keyword>
<keyword evidence="4 12" id="KW-0479">Metal-binding</keyword>
<keyword evidence="5 12" id="KW-0547">Nucleotide-binding</keyword>
<dbReference type="GO" id="GO:0046872">
    <property type="term" value="F:metal ion binding"/>
    <property type="evidence" value="ECO:0007669"/>
    <property type="project" value="UniProtKB-KW"/>
</dbReference>
<feature type="binding site" evidence="12">
    <location>
        <position position="207"/>
    </location>
    <ligand>
        <name>S-adenosyl-L-methionine</name>
        <dbReference type="ChEBI" id="CHEBI:59789"/>
    </ligand>
</feature>
<proteinExistence type="inferred from homology"/>
<dbReference type="SFLD" id="SFLDG01386">
    <property type="entry name" value="main_SPASM_domain-containing"/>
    <property type="match status" value="1"/>
</dbReference>
<dbReference type="Pfam" id="PF04055">
    <property type="entry name" value="Radical_SAM"/>
    <property type="match status" value="1"/>
</dbReference>
<dbReference type="OrthoDB" id="9763993at2"/>
<gene>
    <name evidence="14" type="primary">moaA_2</name>
    <name evidence="12" type="synonym">moaA</name>
    <name evidence="14" type="ORF">Pla144_28740</name>
</gene>
<evidence type="ECO:0000256" key="12">
    <source>
        <dbReference type="HAMAP-Rule" id="MF_01225"/>
    </source>
</evidence>
<evidence type="ECO:0000256" key="9">
    <source>
        <dbReference type="ARBA" id="ARBA00023150"/>
    </source>
</evidence>
<evidence type="ECO:0000259" key="13">
    <source>
        <dbReference type="PROSITE" id="PS51918"/>
    </source>
</evidence>
<comment type="caution">
    <text evidence="14">The sequence shown here is derived from an EMBL/GenBank/DDBJ whole genome shotgun (WGS) entry which is preliminary data.</text>
</comment>
<dbReference type="GO" id="GO:1904047">
    <property type="term" value="F:S-adenosyl-L-methionine binding"/>
    <property type="evidence" value="ECO:0007669"/>
    <property type="project" value="UniProtKB-UniRule"/>
</dbReference>
<dbReference type="SFLD" id="SFLDG01383">
    <property type="entry name" value="cyclic_pyranopterin_phosphate"/>
    <property type="match status" value="1"/>
</dbReference>
<comment type="cofactor">
    <cofactor evidence="12">
        <name>[4Fe-4S] cluster</name>
        <dbReference type="ChEBI" id="CHEBI:49883"/>
    </cofactor>
    <text evidence="12">Binds 2 [4Fe-4S] clusters. Binds 1 [4Fe-4S] cluster coordinated with 3 cysteines and an exchangeable S-adenosyl-L-methionine and 1 [4Fe-4S] cluster coordinated with 3 cysteines and the GTP-derived substrate.</text>
</comment>
<dbReference type="SFLD" id="SFLDG01067">
    <property type="entry name" value="SPASM/twitch_domain_containing"/>
    <property type="match status" value="1"/>
</dbReference>
<feature type="binding site" evidence="12">
    <location>
        <position position="275"/>
    </location>
    <ligand>
        <name>[4Fe-4S] cluster</name>
        <dbReference type="ChEBI" id="CHEBI:49883"/>
        <label>2</label>
        <note>4Fe-4S-substrate</note>
    </ligand>
</feature>
<dbReference type="PROSITE" id="PS01305">
    <property type="entry name" value="MOAA_NIFB_PQQE"/>
    <property type="match status" value="1"/>
</dbReference>
<feature type="binding site" evidence="12">
    <location>
        <position position="136"/>
    </location>
    <ligand>
        <name>S-adenosyl-L-methionine</name>
        <dbReference type="ChEBI" id="CHEBI:59789"/>
    </ligand>
</feature>
<name>A0A5C6CNJ1_9BACT</name>
<evidence type="ECO:0000256" key="1">
    <source>
        <dbReference type="ARBA" id="ARBA00012167"/>
    </source>
</evidence>
<feature type="binding site" evidence="12">
    <location>
        <position position="85"/>
    </location>
    <ligand>
        <name>S-adenosyl-L-methionine</name>
        <dbReference type="ChEBI" id="CHEBI:59789"/>
    </ligand>
</feature>
<feature type="binding site" evidence="12">
    <location>
        <position position="38"/>
    </location>
    <ligand>
        <name>[4Fe-4S] cluster</name>
        <dbReference type="ChEBI" id="CHEBI:49883"/>
        <label>1</label>
        <note>4Fe-4S-S-AdoMet</note>
    </ligand>
</feature>
<comment type="similarity">
    <text evidence="12">Belongs to the radical SAM superfamily. MoaA family.</text>
</comment>
<evidence type="ECO:0000256" key="2">
    <source>
        <dbReference type="ARBA" id="ARBA00022485"/>
    </source>
</evidence>
<evidence type="ECO:0000256" key="7">
    <source>
        <dbReference type="ARBA" id="ARBA00023014"/>
    </source>
</evidence>
<dbReference type="Proteomes" id="UP000318437">
    <property type="component" value="Unassembled WGS sequence"/>
</dbReference>
<dbReference type="EMBL" id="SJPS01000004">
    <property type="protein sequence ID" value="TWU25665.1"/>
    <property type="molecule type" value="Genomic_DNA"/>
</dbReference>
<dbReference type="CDD" id="cd21117">
    <property type="entry name" value="Twitch_MoaA"/>
    <property type="match status" value="1"/>
</dbReference>
<dbReference type="PROSITE" id="PS51918">
    <property type="entry name" value="RADICAL_SAM"/>
    <property type="match status" value="1"/>
</dbReference>